<accession>A0A238UDF7</accession>
<dbReference type="OrthoDB" id="6028159at2"/>
<sequence length="185" mass="20958">MMKEKIEIPLSKTKLFLSVLGAILFVIAGVWLFFNTQLFYNFPFKIFRIPIVIKIISVIDILFFGAIGLYALRKLKDKKPGLTIDAEGIFDNSNAASVGFIAWKDITYITVKKIMPTKIIIIDVVNPEEYLYKAKNKTTKKLLRSNMKMNGTPISISSNSLKIDFKELEKLLQTGLESSKNNTSL</sequence>
<keyword evidence="1" id="KW-1133">Transmembrane helix</keyword>
<dbReference type="NCBIfam" id="NF041635">
    <property type="entry name" value="STM3941_fam"/>
    <property type="match status" value="1"/>
</dbReference>
<dbReference type="KEGG" id="tje:TJEJU_3565"/>
<feature type="transmembrane region" description="Helical" evidence="1">
    <location>
        <begin position="15"/>
        <end position="34"/>
    </location>
</feature>
<dbReference type="InterPro" id="IPR048136">
    <property type="entry name" value="STM3941-like"/>
</dbReference>
<keyword evidence="1" id="KW-0812">Transmembrane</keyword>
<reference evidence="2 3" key="1">
    <citation type="submission" date="2017-07" db="EMBL/GenBank/DDBJ databases">
        <authorList>
            <person name="Sun Z.S."/>
            <person name="Albrecht U."/>
            <person name="Echele G."/>
            <person name="Lee C.C."/>
        </authorList>
    </citation>
    <scope>NUCLEOTIDE SEQUENCE [LARGE SCALE GENOMIC DNA]</scope>
    <source>
        <strain evidence="3">type strain: KCTC 22618</strain>
    </source>
</reference>
<organism evidence="2 3">
    <name type="scientific">Tenacibaculum jejuense</name>
    <dbReference type="NCBI Taxonomy" id="584609"/>
    <lineage>
        <taxon>Bacteria</taxon>
        <taxon>Pseudomonadati</taxon>
        <taxon>Bacteroidota</taxon>
        <taxon>Flavobacteriia</taxon>
        <taxon>Flavobacteriales</taxon>
        <taxon>Flavobacteriaceae</taxon>
        <taxon>Tenacibaculum</taxon>
    </lineage>
</organism>
<protein>
    <submittedName>
        <fullName evidence="2">Uncharacterized protein</fullName>
    </submittedName>
</protein>
<name>A0A238UDF7_9FLAO</name>
<dbReference type="Proteomes" id="UP000215214">
    <property type="component" value="Chromosome TJEJU"/>
</dbReference>
<keyword evidence="3" id="KW-1185">Reference proteome</keyword>
<keyword evidence="1" id="KW-0472">Membrane</keyword>
<proteinExistence type="predicted"/>
<feature type="transmembrane region" description="Helical" evidence="1">
    <location>
        <begin position="46"/>
        <end position="72"/>
    </location>
</feature>
<dbReference type="AlphaFoldDB" id="A0A238UDF7"/>
<dbReference type="EMBL" id="LT899436">
    <property type="protein sequence ID" value="SNR17209.1"/>
    <property type="molecule type" value="Genomic_DNA"/>
</dbReference>
<evidence type="ECO:0000313" key="2">
    <source>
        <dbReference type="EMBL" id="SNR17209.1"/>
    </source>
</evidence>
<gene>
    <name evidence="2" type="ORF">TJEJU_3565</name>
</gene>
<evidence type="ECO:0000256" key="1">
    <source>
        <dbReference type="SAM" id="Phobius"/>
    </source>
</evidence>
<dbReference type="RefSeq" id="WP_157730269.1">
    <property type="nucleotide sequence ID" value="NZ_LT899436.1"/>
</dbReference>
<evidence type="ECO:0000313" key="3">
    <source>
        <dbReference type="Proteomes" id="UP000215214"/>
    </source>
</evidence>